<protein>
    <submittedName>
        <fullName evidence="1">Uncharacterized protein</fullName>
    </submittedName>
</protein>
<sequence length="103" mass="11964">MLSLQSMCSNLNKDEVDVILGSELKGACIRSRVQLLDENEKPSVFFCREEKRRAQQKVINNIQNKHGQIVSRQNEIMDVFHNFYTGLFAEDCTVDTNMQDVFY</sequence>
<evidence type="ECO:0000313" key="2">
    <source>
        <dbReference type="Proteomes" id="UP001152320"/>
    </source>
</evidence>
<accession>A0A9Q1H5R8</accession>
<dbReference type="OrthoDB" id="416119at2759"/>
<comment type="caution">
    <text evidence="1">The sequence shown here is derived from an EMBL/GenBank/DDBJ whole genome shotgun (WGS) entry which is preliminary data.</text>
</comment>
<name>A0A9Q1H5R8_HOLLE</name>
<evidence type="ECO:0000313" key="1">
    <source>
        <dbReference type="EMBL" id="KAJ8036522.1"/>
    </source>
</evidence>
<reference evidence="1" key="1">
    <citation type="submission" date="2021-10" db="EMBL/GenBank/DDBJ databases">
        <title>Tropical sea cucumber genome reveals ecological adaptation and Cuvierian tubules defense mechanism.</title>
        <authorList>
            <person name="Chen T."/>
        </authorList>
    </citation>
    <scope>NUCLEOTIDE SEQUENCE</scope>
    <source>
        <strain evidence="1">Nanhai2018</strain>
        <tissue evidence="1">Muscle</tissue>
    </source>
</reference>
<proteinExistence type="predicted"/>
<dbReference type="AlphaFoldDB" id="A0A9Q1H5R8"/>
<organism evidence="1 2">
    <name type="scientific">Holothuria leucospilota</name>
    <name type="common">Black long sea cucumber</name>
    <name type="synonym">Mertensiothuria leucospilota</name>
    <dbReference type="NCBI Taxonomy" id="206669"/>
    <lineage>
        <taxon>Eukaryota</taxon>
        <taxon>Metazoa</taxon>
        <taxon>Echinodermata</taxon>
        <taxon>Eleutherozoa</taxon>
        <taxon>Echinozoa</taxon>
        <taxon>Holothuroidea</taxon>
        <taxon>Aspidochirotacea</taxon>
        <taxon>Aspidochirotida</taxon>
        <taxon>Holothuriidae</taxon>
        <taxon>Holothuria</taxon>
    </lineage>
</organism>
<gene>
    <name evidence="1" type="ORF">HOLleu_20525</name>
</gene>
<dbReference type="EMBL" id="JAIZAY010000009">
    <property type="protein sequence ID" value="KAJ8036522.1"/>
    <property type="molecule type" value="Genomic_DNA"/>
</dbReference>
<keyword evidence="2" id="KW-1185">Reference proteome</keyword>
<dbReference type="Proteomes" id="UP001152320">
    <property type="component" value="Chromosome 9"/>
</dbReference>